<evidence type="ECO:0000256" key="2">
    <source>
        <dbReference type="ARBA" id="ARBA00023125"/>
    </source>
</evidence>
<reference evidence="5 6" key="1">
    <citation type="journal article" date="2009" name="Environ. Microbiol.">
        <title>Genome sequence of Desulfobacterium autotrophicum HRM2, a marine sulfate reducer oxidizing organic carbon completely to carbon dioxide.</title>
        <authorList>
            <person name="Strittmatter A.W."/>
            <person name="Liesegang H."/>
            <person name="Rabus R."/>
            <person name="Decker I."/>
            <person name="Amann J."/>
            <person name="Andres S."/>
            <person name="Henne A."/>
            <person name="Fricke W.F."/>
            <person name="Martinez-Arias R."/>
            <person name="Bartels D."/>
            <person name="Goesmann A."/>
            <person name="Krause L."/>
            <person name="Puehler A."/>
            <person name="Klenk H.P."/>
            <person name="Richter M."/>
            <person name="Schuler M."/>
            <person name="Gloeckner F.O."/>
            <person name="Meyerdierks A."/>
            <person name="Gottschalk G."/>
            <person name="Amann R."/>
        </authorList>
    </citation>
    <scope>NUCLEOTIDE SEQUENCE [LARGE SCALE GENOMIC DNA]</scope>
    <source>
        <strain evidence="6">ATCC 43914 / DSM 3382 / HRM2</strain>
    </source>
</reference>
<dbReference type="AlphaFoldDB" id="C0QIE9"/>
<dbReference type="SUPFAM" id="SSF55785">
    <property type="entry name" value="PYP-like sensor domain (PAS domain)"/>
    <property type="match status" value="1"/>
</dbReference>
<keyword evidence="3" id="KW-0804">Transcription</keyword>
<name>C0QIE9_DESAH</name>
<dbReference type="CDD" id="cd06170">
    <property type="entry name" value="LuxR_C_like"/>
    <property type="match status" value="1"/>
</dbReference>
<dbReference type="Proteomes" id="UP000000442">
    <property type="component" value="Chromosome"/>
</dbReference>
<dbReference type="STRING" id="177437.HRM2_48450"/>
<dbReference type="InterPro" id="IPR000014">
    <property type="entry name" value="PAS"/>
</dbReference>
<evidence type="ECO:0000313" key="6">
    <source>
        <dbReference type="Proteomes" id="UP000000442"/>
    </source>
</evidence>
<protein>
    <submittedName>
        <fullName evidence="5">Regulatory protein</fullName>
    </submittedName>
</protein>
<evidence type="ECO:0000313" key="5">
    <source>
        <dbReference type="EMBL" id="ACN17893.1"/>
    </source>
</evidence>
<evidence type="ECO:0000256" key="1">
    <source>
        <dbReference type="ARBA" id="ARBA00023015"/>
    </source>
</evidence>
<accession>C0QIE9</accession>
<dbReference type="GO" id="GO:0003677">
    <property type="term" value="F:DNA binding"/>
    <property type="evidence" value="ECO:0007669"/>
    <property type="project" value="UniProtKB-KW"/>
</dbReference>
<dbReference type="InterPro" id="IPR035965">
    <property type="entry name" value="PAS-like_dom_sf"/>
</dbReference>
<dbReference type="PANTHER" id="PTHR44688:SF16">
    <property type="entry name" value="DNA-BINDING TRANSCRIPTIONAL ACTIVATOR DEVR_DOSR"/>
    <property type="match status" value="1"/>
</dbReference>
<proteinExistence type="predicted"/>
<dbReference type="NCBIfam" id="TIGR00229">
    <property type="entry name" value="sensory_box"/>
    <property type="match status" value="1"/>
</dbReference>
<dbReference type="Gene3D" id="1.10.10.10">
    <property type="entry name" value="Winged helix-like DNA-binding domain superfamily/Winged helix DNA-binding domain"/>
    <property type="match status" value="1"/>
</dbReference>
<dbReference type="PROSITE" id="PS00622">
    <property type="entry name" value="HTH_LUXR_1"/>
    <property type="match status" value="1"/>
</dbReference>
<dbReference type="SUPFAM" id="SSF46894">
    <property type="entry name" value="C-terminal effector domain of the bipartite response regulators"/>
    <property type="match status" value="1"/>
</dbReference>
<organism evidence="5 6">
    <name type="scientific">Desulforapulum autotrophicum (strain ATCC 43914 / DSM 3382 / VKM B-1955 / HRM2)</name>
    <name type="common">Desulfobacterium autotrophicum</name>
    <dbReference type="NCBI Taxonomy" id="177437"/>
    <lineage>
        <taxon>Bacteria</taxon>
        <taxon>Pseudomonadati</taxon>
        <taxon>Thermodesulfobacteriota</taxon>
        <taxon>Desulfobacteria</taxon>
        <taxon>Desulfobacterales</taxon>
        <taxon>Desulfobacteraceae</taxon>
        <taxon>Desulforapulum</taxon>
    </lineage>
</organism>
<dbReference type="PANTHER" id="PTHR44688">
    <property type="entry name" value="DNA-BINDING TRANSCRIPTIONAL ACTIVATOR DEVR_DOSR"/>
    <property type="match status" value="1"/>
</dbReference>
<dbReference type="InterPro" id="IPR000792">
    <property type="entry name" value="Tscrpt_reg_LuxR_C"/>
</dbReference>
<dbReference type="eggNOG" id="COG2202">
    <property type="taxonomic scope" value="Bacteria"/>
</dbReference>
<dbReference type="HOGENOM" id="CLU_979084_0_0_7"/>
<dbReference type="InterPro" id="IPR036388">
    <property type="entry name" value="WH-like_DNA-bd_sf"/>
</dbReference>
<dbReference type="EMBL" id="CP001087">
    <property type="protein sequence ID" value="ACN17893.1"/>
    <property type="molecule type" value="Genomic_DNA"/>
</dbReference>
<dbReference type="SMART" id="SM00421">
    <property type="entry name" value="HTH_LUXR"/>
    <property type="match status" value="1"/>
</dbReference>
<keyword evidence="6" id="KW-1185">Reference proteome</keyword>
<evidence type="ECO:0000259" key="4">
    <source>
        <dbReference type="PROSITE" id="PS50043"/>
    </source>
</evidence>
<sequence>MPIGTDGHTVKDSTCDGQLLFSNELLQTIFNSLSAHIAILDESGTILETNAAWKNFSLANGLPEDFDFRQMNYLNVCETASGENVEESRAVAQGIRAVMHGEITEFLHDYPCHSPEGPRWFYMRVVLMHKNGPKRVIVSHEDITQLKLTQEALTENQHHLNDKNQSLKEANVALKVLLHQREQDKADMEKKFLVNVKTLIMPYIDKLKQERLNERQSTLVNIVGDHLTDIISPMVQNFSNAGVMLTPQEMQVASLVKDGKTTAEIAEILFVAEATVSFHRKNLRNKLGIRNRQANLRSFLLSMSQ</sequence>
<dbReference type="Pfam" id="PF00196">
    <property type="entry name" value="GerE"/>
    <property type="match status" value="1"/>
</dbReference>
<dbReference type="Pfam" id="PF08448">
    <property type="entry name" value="PAS_4"/>
    <property type="match status" value="1"/>
</dbReference>
<dbReference type="GO" id="GO:0006355">
    <property type="term" value="P:regulation of DNA-templated transcription"/>
    <property type="evidence" value="ECO:0007669"/>
    <property type="project" value="InterPro"/>
</dbReference>
<dbReference type="Gene3D" id="3.30.450.20">
    <property type="entry name" value="PAS domain"/>
    <property type="match status" value="1"/>
</dbReference>
<evidence type="ECO:0000256" key="3">
    <source>
        <dbReference type="ARBA" id="ARBA00023163"/>
    </source>
</evidence>
<dbReference type="PROSITE" id="PS50043">
    <property type="entry name" value="HTH_LUXR_2"/>
    <property type="match status" value="1"/>
</dbReference>
<dbReference type="KEGG" id="dat:HRM2_48450"/>
<keyword evidence="1" id="KW-0805">Transcription regulation</keyword>
<keyword evidence="2" id="KW-0238">DNA-binding</keyword>
<dbReference type="eggNOG" id="COG2197">
    <property type="taxonomic scope" value="Bacteria"/>
</dbReference>
<gene>
    <name evidence="5" type="ordered locus">HRM2_48450</name>
</gene>
<dbReference type="PRINTS" id="PR00038">
    <property type="entry name" value="HTHLUXR"/>
</dbReference>
<dbReference type="InterPro" id="IPR013656">
    <property type="entry name" value="PAS_4"/>
</dbReference>
<feature type="domain" description="HTH luxR-type" evidence="4">
    <location>
        <begin position="238"/>
        <end position="303"/>
    </location>
</feature>
<dbReference type="InterPro" id="IPR016032">
    <property type="entry name" value="Sig_transdc_resp-reg_C-effctor"/>
</dbReference>